<reference evidence="1 2" key="2">
    <citation type="submission" date="2017-10" db="EMBL/GenBank/DDBJ databases">
        <title>Genome analyses suggest a sexual origin of heterokaryosis in a supposedly ancient asexual fungus.</title>
        <authorList>
            <person name="Corradi N."/>
            <person name="Sedzielewska K."/>
            <person name="Noel J."/>
            <person name="Charron P."/>
            <person name="Farinelli L."/>
            <person name="Marton T."/>
            <person name="Kruger M."/>
            <person name="Pelin A."/>
            <person name="Brachmann A."/>
            <person name="Corradi N."/>
        </authorList>
    </citation>
    <scope>NUCLEOTIDE SEQUENCE [LARGE SCALE GENOMIC DNA]</scope>
    <source>
        <strain evidence="1 2">A1</strain>
    </source>
</reference>
<evidence type="ECO:0000313" key="1">
    <source>
        <dbReference type="EMBL" id="PKC53979.1"/>
    </source>
</evidence>
<dbReference type="VEuPathDB" id="FungiDB:RhiirA1_478199"/>
<reference evidence="1 2" key="1">
    <citation type="submission" date="2017-10" db="EMBL/GenBank/DDBJ databases">
        <title>Extensive intraspecific genome diversity in a model arbuscular mycorrhizal fungus.</title>
        <authorList>
            <person name="Chen E.C.H."/>
            <person name="Morin E."/>
            <person name="Baudet D."/>
            <person name="Noel J."/>
            <person name="Ndikumana S."/>
            <person name="Charron P."/>
            <person name="St-Onge C."/>
            <person name="Giorgi J."/>
            <person name="Grigoriev I.V."/>
            <person name="Roux C."/>
            <person name="Martin F.M."/>
            <person name="Corradi N."/>
        </authorList>
    </citation>
    <scope>NUCLEOTIDE SEQUENCE [LARGE SCALE GENOMIC DNA]</scope>
    <source>
        <strain evidence="1 2">A1</strain>
    </source>
</reference>
<sequence>MKFKVPDFQHLIEIYVTEKVIADDDVDDDDDSNDYYDNYKLYKEQLIENDFSGL</sequence>
<name>A0A2N0QSE4_9GLOM</name>
<protein>
    <submittedName>
        <fullName evidence="1">Uncharacterized protein</fullName>
    </submittedName>
</protein>
<organism evidence="1 2">
    <name type="scientific">Rhizophagus irregularis</name>
    <dbReference type="NCBI Taxonomy" id="588596"/>
    <lineage>
        <taxon>Eukaryota</taxon>
        <taxon>Fungi</taxon>
        <taxon>Fungi incertae sedis</taxon>
        <taxon>Mucoromycota</taxon>
        <taxon>Glomeromycotina</taxon>
        <taxon>Glomeromycetes</taxon>
        <taxon>Glomerales</taxon>
        <taxon>Glomeraceae</taxon>
        <taxon>Rhizophagus</taxon>
    </lineage>
</organism>
<proteinExistence type="predicted"/>
<gene>
    <name evidence="1" type="ORF">RhiirA1_478199</name>
</gene>
<evidence type="ECO:0000313" key="2">
    <source>
        <dbReference type="Proteomes" id="UP000232688"/>
    </source>
</evidence>
<accession>A0A2N0QSE4</accession>
<dbReference type="EMBL" id="LLXH01003659">
    <property type="protein sequence ID" value="PKC53979.1"/>
    <property type="molecule type" value="Genomic_DNA"/>
</dbReference>
<comment type="caution">
    <text evidence="1">The sequence shown here is derived from an EMBL/GenBank/DDBJ whole genome shotgun (WGS) entry which is preliminary data.</text>
</comment>
<dbReference type="AlphaFoldDB" id="A0A2N0QSE4"/>
<dbReference type="Proteomes" id="UP000232688">
    <property type="component" value="Unassembled WGS sequence"/>
</dbReference>